<name>A0ABX8TU75_9ACTN</name>
<gene>
    <name evidence="1" type="ORF">Nocox_06895</name>
</gene>
<dbReference type="Proteomes" id="UP000824681">
    <property type="component" value="Chromosome"/>
</dbReference>
<evidence type="ECO:0000313" key="2">
    <source>
        <dbReference type="Proteomes" id="UP000824681"/>
    </source>
</evidence>
<proteinExistence type="predicted"/>
<organism evidence="1 2">
    <name type="scientific">Nonomuraea coxensis DSM 45129</name>
    <dbReference type="NCBI Taxonomy" id="1122611"/>
    <lineage>
        <taxon>Bacteria</taxon>
        <taxon>Bacillati</taxon>
        <taxon>Actinomycetota</taxon>
        <taxon>Actinomycetes</taxon>
        <taxon>Streptosporangiales</taxon>
        <taxon>Streptosporangiaceae</taxon>
        <taxon>Nonomuraea</taxon>
    </lineage>
</organism>
<accession>A0ABX8TU75</accession>
<keyword evidence="2" id="KW-1185">Reference proteome</keyword>
<protein>
    <submittedName>
        <fullName evidence="1">Uncharacterized protein</fullName>
    </submittedName>
</protein>
<reference evidence="1 2" key="1">
    <citation type="journal article" date="2021" name="ACS Chem. Biol.">
        <title>Genomic-Led Discovery of a Novel Glycopeptide Antibiotic by Nonomuraea coxensis DSM 45129.</title>
        <authorList>
            <person name="Yushchuk O."/>
            <person name="Vior N.M."/>
            <person name="Andreo-Vidal A."/>
            <person name="Berini F."/>
            <person name="Ruckert C."/>
            <person name="Busche T."/>
            <person name="Binda E."/>
            <person name="Kalinowski J."/>
            <person name="Truman A.W."/>
            <person name="Marinelli F."/>
        </authorList>
    </citation>
    <scope>NUCLEOTIDE SEQUENCE [LARGE SCALE GENOMIC DNA]</scope>
    <source>
        <strain evidence="1 2">DSM 45129</strain>
    </source>
</reference>
<evidence type="ECO:0000313" key="1">
    <source>
        <dbReference type="EMBL" id="QYC39006.1"/>
    </source>
</evidence>
<sequence length="179" mass="18894">MPGWDLAAALVADTGLEPPDGDAFVVGWLWRPARRWPGDGLGLDGDPLLDTLLPRLFRTQGVAEPLERSGAAGELAALARAGRVPRATLVAGCVSRFLTGGTDAETRPFVRLWRLLEPEPAEVPVLDLVRLLPSAGTSLAELAAVAACKGSSRFLHEARRLHETLTAPGPAPRDPACGP</sequence>
<dbReference type="RefSeq" id="WP_020541521.1">
    <property type="nucleotide sequence ID" value="NZ_CP068985.1"/>
</dbReference>
<dbReference type="EMBL" id="CP068985">
    <property type="protein sequence ID" value="QYC39006.1"/>
    <property type="molecule type" value="Genomic_DNA"/>
</dbReference>